<evidence type="ECO:0000259" key="1">
    <source>
        <dbReference type="Pfam" id="PF00485"/>
    </source>
</evidence>
<dbReference type="Gene3D" id="3.40.50.300">
    <property type="entry name" value="P-loop containing nucleotide triphosphate hydrolases"/>
    <property type="match status" value="1"/>
</dbReference>
<dbReference type="EMBL" id="MK500413">
    <property type="protein sequence ID" value="QBK89310.1"/>
    <property type="molecule type" value="Genomic_DNA"/>
</dbReference>
<dbReference type="Pfam" id="PF00485">
    <property type="entry name" value="PRK"/>
    <property type="match status" value="1"/>
</dbReference>
<dbReference type="GO" id="GO:0016301">
    <property type="term" value="F:kinase activity"/>
    <property type="evidence" value="ECO:0007669"/>
    <property type="project" value="UniProtKB-KW"/>
</dbReference>
<dbReference type="SUPFAM" id="SSF52540">
    <property type="entry name" value="P-loop containing nucleoside triphosphate hydrolases"/>
    <property type="match status" value="1"/>
</dbReference>
<organism evidence="2">
    <name type="scientific">Mimivirus LCMiAC02</name>
    <dbReference type="NCBI Taxonomy" id="2506609"/>
    <lineage>
        <taxon>Viruses</taxon>
        <taxon>Varidnaviria</taxon>
        <taxon>Bamfordvirae</taxon>
        <taxon>Nucleocytoviricota</taxon>
        <taxon>Megaviricetes</taxon>
        <taxon>Imitervirales</taxon>
        <taxon>Mimiviridae</taxon>
        <taxon>Klosneuvirinae</taxon>
    </lineage>
</organism>
<accession>A0A4D5XEZ2</accession>
<feature type="domain" description="Phosphoribulokinase/uridine kinase" evidence="1">
    <location>
        <begin position="21"/>
        <end position="201"/>
    </location>
</feature>
<name>A0A4D5XEZ2_9VIRU</name>
<dbReference type="PRINTS" id="PR00988">
    <property type="entry name" value="URIDINKINASE"/>
</dbReference>
<dbReference type="InterPro" id="IPR006083">
    <property type="entry name" value="PRK/URK"/>
</dbReference>
<proteinExistence type="predicted"/>
<gene>
    <name evidence="2" type="ORF">LCMiAC02_04050</name>
</gene>
<dbReference type="NCBIfam" id="NF004018">
    <property type="entry name" value="PRK05480.1"/>
    <property type="match status" value="1"/>
</dbReference>
<keyword evidence="2" id="KW-0808">Transferase</keyword>
<reference evidence="2" key="1">
    <citation type="journal article" date="2019" name="MBio">
        <title>Virus Genomes from Deep Sea Sediments Expand the Ocean Megavirome and Support Independent Origins of Viral Gigantism.</title>
        <authorList>
            <person name="Backstrom D."/>
            <person name="Yutin N."/>
            <person name="Jorgensen S.L."/>
            <person name="Dharamshi J."/>
            <person name="Homa F."/>
            <person name="Zaremba-Niedwiedzka K."/>
            <person name="Spang A."/>
            <person name="Wolf Y.I."/>
            <person name="Koonin E.V."/>
            <person name="Ettema T.J."/>
        </authorList>
    </citation>
    <scope>NUCLEOTIDE SEQUENCE</scope>
</reference>
<dbReference type="GO" id="GO:0005524">
    <property type="term" value="F:ATP binding"/>
    <property type="evidence" value="ECO:0007669"/>
    <property type="project" value="InterPro"/>
</dbReference>
<dbReference type="InterPro" id="IPR027417">
    <property type="entry name" value="P-loop_NTPase"/>
</dbReference>
<evidence type="ECO:0000313" key="2">
    <source>
        <dbReference type="EMBL" id="QBK89310.1"/>
    </source>
</evidence>
<dbReference type="PANTHER" id="PTHR10285">
    <property type="entry name" value="URIDINE KINASE"/>
    <property type="match status" value="1"/>
</dbReference>
<sequence length="220" mass="25540">MSSKLVKIPYGKVAEQADIPVIAFGGGSGSGKTTICKLIDEEFPNKVTKVSLDNYYKNGKVDEHGNVVTDFDHPDSLDLELFEEDIAKLKNGKTIRVPIYDFKTHKRQKETIEVKPATIIIIEGILIYMIKHLELYDLKIYIDADLDIRYRRRLARDQKERGRTVESVNKQWDRDVKTNHNLYVEPFKKKADVVINNHQSVDKQPKNMEFIFSYIKHIME</sequence>
<keyword evidence="2" id="KW-0418">Kinase</keyword>
<protein>
    <submittedName>
        <fullName evidence="2">Phosphoribulokinase / uridine kinase family protein</fullName>
    </submittedName>
</protein>